<dbReference type="CDD" id="cd18549">
    <property type="entry name" value="ABC_6TM_YwjA_like"/>
    <property type="match status" value="1"/>
</dbReference>
<evidence type="ECO:0000256" key="6">
    <source>
        <dbReference type="ARBA" id="ARBA00022989"/>
    </source>
</evidence>
<evidence type="ECO:0000313" key="14">
    <source>
        <dbReference type="Proteomes" id="UP000474718"/>
    </source>
</evidence>
<evidence type="ECO:0000256" key="8">
    <source>
        <dbReference type="SAM" id="Phobius"/>
    </source>
</evidence>
<feature type="domain" description="ABC transmembrane type-1" evidence="10">
    <location>
        <begin position="20"/>
        <end position="299"/>
    </location>
</feature>
<dbReference type="PANTHER" id="PTHR43394">
    <property type="entry name" value="ATP-DEPENDENT PERMEASE MDL1, MITOCHONDRIAL"/>
    <property type="match status" value="1"/>
</dbReference>
<keyword evidence="2" id="KW-0813">Transport</keyword>
<reference evidence="13" key="2">
    <citation type="submission" date="2016-11" db="EMBL/GenBank/DDBJ databases">
        <authorList>
            <person name="Jaros S."/>
            <person name="Januszkiewicz K."/>
            <person name="Wedrychowicz H."/>
        </authorList>
    </citation>
    <scope>NUCLEOTIDE SEQUENCE [LARGE SCALE GENOMIC DNA]</scope>
    <source>
        <strain evidence="13">DSM 4029</strain>
    </source>
</reference>
<dbReference type="GO" id="GO:0015421">
    <property type="term" value="F:ABC-type oligopeptide transporter activity"/>
    <property type="evidence" value="ECO:0007669"/>
    <property type="project" value="TreeGrafter"/>
</dbReference>
<evidence type="ECO:0000313" key="12">
    <source>
        <dbReference type="EMBL" id="SHG51926.1"/>
    </source>
</evidence>
<feature type="domain" description="ABC transporter" evidence="9">
    <location>
        <begin position="334"/>
        <end position="568"/>
    </location>
</feature>
<dbReference type="Proteomes" id="UP000184089">
    <property type="component" value="Unassembled WGS sequence"/>
</dbReference>
<dbReference type="AlphaFoldDB" id="A0AAQ1MFN3"/>
<evidence type="ECO:0000313" key="13">
    <source>
        <dbReference type="Proteomes" id="UP000184089"/>
    </source>
</evidence>
<proteinExistence type="predicted"/>
<evidence type="ECO:0000256" key="3">
    <source>
        <dbReference type="ARBA" id="ARBA00022692"/>
    </source>
</evidence>
<feature type="transmembrane region" description="Helical" evidence="8">
    <location>
        <begin position="139"/>
        <end position="172"/>
    </location>
</feature>
<keyword evidence="6 8" id="KW-1133">Transmembrane helix</keyword>
<evidence type="ECO:0000256" key="2">
    <source>
        <dbReference type="ARBA" id="ARBA00022448"/>
    </source>
</evidence>
<dbReference type="InterPro" id="IPR036640">
    <property type="entry name" value="ABC1_TM_sf"/>
</dbReference>
<dbReference type="RefSeq" id="WP_021660185.1">
    <property type="nucleotide sequence ID" value="NZ_FQVY01000004.1"/>
</dbReference>
<keyword evidence="5 12" id="KW-0067">ATP-binding</keyword>
<organism evidence="12 13">
    <name type="scientific">Bittarella massiliensis</name>
    <name type="common">ex Durand et al. 2017</name>
    <dbReference type="NCBI Taxonomy" id="1720313"/>
    <lineage>
        <taxon>Bacteria</taxon>
        <taxon>Bacillati</taxon>
        <taxon>Bacillota</taxon>
        <taxon>Clostridia</taxon>
        <taxon>Eubacteriales</taxon>
        <taxon>Oscillospiraceae</taxon>
        <taxon>Bittarella (ex Durand et al. 2017)</taxon>
    </lineage>
</organism>
<dbReference type="InterPro" id="IPR003593">
    <property type="entry name" value="AAA+_ATPase"/>
</dbReference>
<dbReference type="InterPro" id="IPR011527">
    <property type="entry name" value="ABC1_TM_dom"/>
</dbReference>
<dbReference type="PROSITE" id="PS50893">
    <property type="entry name" value="ABC_TRANSPORTER_2"/>
    <property type="match status" value="1"/>
</dbReference>
<dbReference type="SUPFAM" id="SSF90123">
    <property type="entry name" value="ABC transporter transmembrane region"/>
    <property type="match status" value="1"/>
</dbReference>
<protein>
    <submittedName>
        <fullName evidence="11">ATP-binding cassette domain-containing protein</fullName>
    </submittedName>
    <submittedName>
        <fullName evidence="12">ATP-binding cassette, subfamily B</fullName>
    </submittedName>
</protein>
<dbReference type="InterPro" id="IPR003439">
    <property type="entry name" value="ABC_transporter-like_ATP-bd"/>
</dbReference>
<dbReference type="PROSITE" id="PS00211">
    <property type="entry name" value="ABC_TRANSPORTER_1"/>
    <property type="match status" value="1"/>
</dbReference>
<keyword evidence="14" id="KW-1185">Reference proteome</keyword>
<feature type="transmembrane region" description="Helical" evidence="8">
    <location>
        <begin position="53"/>
        <end position="74"/>
    </location>
</feature>
<dbReference type="InterPro" id="IPR017871">
    <property type="entry name" value="ABC_transporter-like_CS"/>
</dbReference>
<dbReference type="Gene3D" id="3.40.50.300">
    <property type="entry name" value="P-loop containing nucleotide triphosphate hydrolases"/>
    <property type="match status" value="1"/>
</dbReference>
<dbReference type="InterPro" id="IPR027417">
    <property type="entry name" value="P-loop_NTPase"/>
</dbReference>
<keyword evidence="3 8" id="KW-0812">Transmembrane</keyword>
<evidence type="ECO:0000259" key="9">
    <source>
        <dbReference type="PROSITE" id="PS50893"/>
    </source>
</evidence>
<dbReference type="FunFam" id="3.40.50.300:FF:000287">
    <property type="entry name" value="Multidrug ABC transporter ATP-binding protein"/>
    <property type="match status" value="1"/>
</dbReference>
<dbReference type="GO" id="GO:0016887">
    <property type="term" value="F:ATP hydrolysis activity"/>
    <property type="evidence" value="ECO:0007669"/>
    <property type="project" value="InterPro"/>
</dbReference>
<dbReference type="EMBL" id="FQVY01000004">
    <property type="protein sequence ID" value="SHG51926.1"/>
    <property type="molecule type" value="Genomic_DNA"/>
</dbReference>
<comment type="subcellular location">
    <subcellularLocation>
        <location evidence="1">Cell membrane</location>
        <topology evidence="1">Multi-pass membrane protein</topology>
    </subcellularLocation>
</comment>
<dbReference type="Gene3D" id="1.20.1560.10">
    <property type="entry name" value="ABC transporter type 1, transmembrane domain"/>
    <property type="match status" value="1"/>
</dbReference>
<dbReference type="GO" id="GO:0005886">
    <property type="term" value="C:plasma membrane"/>
    <property type="evidence" value="ECO:0007669"/>
    <property type="project" value="UniProtKB-SubCell"/>
</dbReference>
<sequence>MLKKFIGYYKPQKKLFFADMLCALVVAVCDLFYPMITRSIIQDYVPNKNLRLIIVWASVLLGIYLLKAGLNYFIQYYGHVMGVRIQAHMRKDVFTHLQKLPFAYFDENKTGVIMSRILNDLMEVTELAHHGPEDLFISLIMLLGSFIILCGINVPLTLIVFALLPVGVFLVAKLRTRMNHAFRVTREKTGEVNAELENSISGIRVAKAFTNKEGEIRKFEHRNREFVEARSDAYKVMGQFSASTNFFTDALNFTVLIAAACFLFAGAITVGDFVAYLLYVSMFLNPIRRLLAFVEQFQEGITGFKRFCEIMDQPEERDDPGAVPMGDEEARGDIAFEGVRFSYDNNTQILRDIDLHIGSGKTLALVGPSGGGKTTLCHLLPRFYELDDGSIQIGGRDIRQYTRHSLREHIGIVQQDIFLFTGTIRDNIAYGRLGATDEEIVEAAKRANLHDFILSLDDGYDTYVGERGVRLSGGQKQRISIARVFLKNPPILILDEATSALDNATEHLIQESLAELSQGRTTLVVAHRLSTIKNADEIVVLTPEGIAEQGNHHRLLEQGGIYAELYNSQFAE</sequence>
<dbReference type="Proteomes" id="UP000474718">
    <property type="component" value="Unassembled WGS sequence"/>
</dbReference>
<dbReference type="GO" id="GO:0005524">
    <property type="term" value="F:ATP binding"/>
    <property type="evidence" value="ECO:0007669"/>
    <property type="project" value="UniProtKB-KW"/>
</dbReference>
<evidence type="ECO:0000256" key="5">
    <source>
        <dbReference type="ARBA" id="ARBA00022840"/>
    </source>
</evidence>
<keyword evidence="4" id="KW-0547">Nucleotide-binding</keyword>
<evidence type="ECO:0000256" key="1">
    <source>
        <dbReference type="ARBA" id="ARBA00004651"/>
    </source>
</evidence>
<dbReference type="PROSITE" id="PS50929">
    <property type="entry name" value="ABC_TM1F"/>
    <property type="match status" value="1"/>
</dbReference>
<evidence type="ECO:0000259" key="10">
    <source>
        <dbReference type="PROSITE" id="PS50929"/>
    </source>
</evidence>
<evidence type="ECO:0000256" key="7">
    <source>
        <dbReference type="ARBA" id="ARBA00023136"/>
    </source>
</evidence>
<dbReference type="Pfam" id="PF00005">
    <property type="entry name" value="ABC_tran"/>
    <property type="match status" value="1"/>
</dbReference>
<dbReference type="SUPFAM" id="SSF52540">
    <property type="entry name" value="P-loop containing nucleoside triphosphate hydrolases"/>
    <property type="match status" value="1"/>
</dbReference>
<dbReference type="PANTHER" id="PTHR43394:SF1">
    <property type="entry name" value="ATP-BINDING CASSETTE SUB-FAMILY B MEMBER 10, MITOCHONDRIAL"/>
    <property type="match status" value="1"/>
</dbReference>
<keyword evidence="7 8" id="KW-0472">Membrane</keyword>
<gene>
    <name evidence="11" type="ORF">GT747_07900</name>
    <name evidence="12" type="ORF">SAMN05444424_2639</name>
</gene>
<dbReference type="Pfam" id="PF00664">
    <property type="entry name" value="ABC_membrane"/>
    <property type="match status" value="1"/>
</dbReference>
<evidence type="ECO:0000313" key="11">
    <source>
        <dbReference type="EMBL" id="MZL69676.1"/>
    </source>
</evidence>
<feature type="transmembrane region" description="Helical" evidence="8">
    <location>
        <begin position="21"/>
        <end position="41"/>
    </location>
</feature>
<accession>A0AAQ1MFN3</accession>
<reference evidence="12" key="1">
    <citation type="submission" date="2016-11" db="EMBL/GenBank/DDBJ databases">
        <authorList>
            <person name="Varghese N."/>
            <person name="Submissions S."/>
        </authorList>
    </citation>
    <scope>NUCLEOTIDE SEQUENCE</scope>
    <source>
        <strain evidence="12">DSM 4029</strain>
    </source>
</reference>
<feature type="transmembrane region" description="Helical" evidence="8">
    <location>
        <begin position="253"/>
        <end position="279"/>
    </location>
</feature>
<dbReference type="InterPro" id="IPR039421">
    <property type="entry name" value="Type_1_exporter"/>
</dbReference>
<dbReference type="SMART" id="SM00382">
    <property type="entry name" value="AAA"/>
    <property type="match status" value="1"/>
</dbReference>
<reference evidence="11 14" key="3">
    <citation type="journal article" date="2019" name="Nat. Med.">
        <title>A library of human gut bacterial isolates paired with longitudinal multiomics data enables mechanistic microbiome research.</title>
        <authorList>
            <person name="Poyet M."/>
            <person name="Groussin M."/>
            <person name="Gibbons S.M."/>
            <person name="Avila-Pacheco J."/>
            <person name="Jiang X."/>
            <person name="Kearney S.M."/>
            <person name="Perrotta A.R."/>
            <person name="Berdy B."/>
            <person name="Zhao S."/>
            <person name="Lieberman T.D."/>
            <person name="Swanson P.K."/>
            <person name="Smith M."/>
            <person name="Roesemann S."/>
            <person name="Alexander J.E."/>
            <person name="Rich S.A."/>
            <person name="Livny J."/>
            <person name="Vlamakis H."/>
            <person name="Clish C."/>
            <person name="Bullock K."/>
            <person name="Deik A."/>
            <person name="Scott J."/>
            <person name="Pierce K.A."/>
            <person name="Xavier R.J."/>
            <person name="Alm E.J."/>
        </authorList>
    </citation>
    <scope>NUCLEOTIDE SEQUENCE [LARGE SCALE GENOMIC DNA]</scope>
    <source>
        <strain evidence="11 14">BIOML-A2</strain>
    </source>
</reference>
<dbReference type="EMBL" id="WWVX01000005">
    <property type="protein sequence ID" value="MZL69676.1"/>
    <property type="molecule type" value="Genomic_DNA"/>
</dbReference>
<evidence type="ECO:0000256" key="4">
    <source>
        <dbReference type="ARBA" id="ARBA00022741"/>
    </source>
</evidence>
<name>A0AAQ1MFN3_9FIRM</name>
<comment type="caution">
    <text evidence="12">The sequence shown here is derived from an EMBL/GenBank/DDBJ whole genome shotgun (WGS) entry which is preliminary data.</text>
</comment>